<dbReference type="SUPFAM" id="SSF53335">
    <property type="entry name" value="S-adenosyl-L-methionine-dependent methyltransferases"/>
    <property type="match status" value="1"/>
</dbReference>
<dbReference type="GO" id="GO:0009451">
    <property type="term" value="P:RNA modification"/>
    <property type="evidence" value="ECO:0007669"/>
    <property type="project" value="UniProtKB-ARBA"/>
</dbReference>
<comment type="catalytic activity">
    <reaction evidence="6">
        <text>uridine(54) in tRNA + S-adenosyl-L-methionine = 5-methyluridine(54) in tRNA + S-adenosyl-L-homocysteine + H(+)</text>
        <dbReference type="Rhea" id="RHEA:42712"/>
        <dbReference type="Rhea" id="RHEA-COMP:10167"/>
        <dbReference type="Rhea" id="RHEA-COMP:10193"/>
        <dbReference type="ChEBI" id="CHEBI:15378"/>
        <dbReference type="ChEBI" id="CHEBI:57856"/>
        <dbReference type="ChEBI" id="CHEBI:59789"/>
        <dbReference type="ChEBI" id="CHEBI:65315"/>
        <dbReference type="ChEBI" id="CHEBI:74447"/>
        <dbReference type="EC" id="2.1.1.35"/>
    </reaction>
</comment>
<keyword evidence="4" id="KW-0819">tRNA processing</keyword>
<protein>
    <recommendedName>
        <fullName evidence="8">tRNA (uracil(54)-C(5))-methyltransferase</fullName>
        <ecNumber evidence="5">2.1.1.35</ecNumber>
    </recommendedName>
</protein>
<dbReference type="PROSITE" id="PS51622">
    <property type="entry name" value="SAM_MT_RNA_M5U_2"/>
    <property type="match status" value="1"/>
</dbReference>
<dbReference type="PROSITE" id="PS01230">
    <property type="entry name" value="TRMA_1"/>
    <property type="match status" value="1"/>
</dbReference>
<feature type="binding site" evidence="9">
    <location>
        <position position="479"/>
    </location>
    <ligand>
        <name>S-adenosyl-L-methionine</name>
        <dbReference type="ChEBI" id="CHEBI:59789"/>
    </ligand>
</feature>
<evidence type="ECO:0000256" key="5">
    <source>
        <dbReference type="ARBA" id="ARBA00033763"/>
    </source>
</evidence>
<feature type="binding site" evidence="9">
    <location>
        <position position="369"/>
    </location>
    <ligand>
        <name>S-adenosyl-L-methionine</name>
        <dbReference type="ChEBI" id="CHEBI:59789"/>
    </ligand>
</feature>
<dbReference type="PANTHER" id="PTHR11061:SF30">
    <property type="entry name" value="TRNA (URACIL(54)-C(5))-METHYLTRANSFERASE"/>
    <property type="match status" value="1"/>
</dbReference>
<feature type="active site" evidence="10">
    <location>
        <position position="506"/>
    </location>
</feature>
<dbReference type="Gene3D" id="3.40.50.150">
    <property type="entry name" value="Vaccinia Virus protein VP39"/>
    <property type="match status" value="2"/>
</dbReference>
<dbReference type="GO" id="GO:0008033">
    <property type="term" value="P:tRNA processing"/>
    <property type="evidence" value="ECO:0007669"/>
    <property type="project" value="UniProtKB-KW"/>
</dbReference>
<dbReference type="PANTHER" id="PTHR11061">
    <property type="entry name" value="RNA M5U METHYLTRANSFERASE"/>
    <property type="match status" value="1"/>
</dbReference>
<keyword evidence="1 9" id="KW-0489">Methyltransferase</keyword>
<evidence type="ECO:0000256" key="9">
    <source>
        <dbReference type="PROSITE-ProRule" id="PRU01024"/>
    </source>
</evidence>
<feature type="region of interest" description="Disordered" evidence="11">
    <location>
        <begin position="70"/>
        <end position="92"/>
    </location>
</feature>
<dbReference type="EC" id="2.1.1.35" evidence="5"/>
<comment type="caution">
    <text evidence="12">The sequence shown here is derived from an EMBL/GenBank/DDBJ whole genome shotgun (WGS) entry which is preliminary data.</text>
</comment>
<evidence type="ECO:0000256" key="2">
    <source>
        <dbReference type="ARBA" id="ARBA00022679"/>
    </source>
</evidence>
<dbReference type="InterPro" id="IPR029063">
    <property type="entry name" value="SAM-dependent_MTases_sf"/>
</dbReference>
<dbReference type="FunFam" id="3.40.50.150:FF:000174">
    <property type="entry name" value="TRM2p tRNA methyltransferase"/>
    <property type="match status" value="1"/>
</dbReference>
<feature type="compositionally biased region" description="Basic residues" evidence="11">
    <location>
        <begin position="33"/>
        <end position="43"/>
    </location>
</feature>
<evidence type="ECO:0000256" key="3">
    <source>
        <dbReference type="ARBA" id="ARBA00022691"/>
    </source>
</evidence>
<dbReference type="Pfam" id="PF05958">
    <property type="entry name" value="tRNA_U5-meth_tr"/>
    <property type="match status" value="1"/>
</dbReference>
<dbReference type="OrthoDB" id="10250660at2759"/>
<dbReference type="CDD" id="cd02440">
    <property type="entry name" value="AdoMet_MTases"/>
    <property type="match status" value="1"/>
</dbReference>
<dbReference type="InterPro" id="IPR030391">
    <property type="entry name" value="MeTrfase_TrmA_CS"/>
</dbReference>
<dbReference type="Proteomes" id="UP000800235">
    <property type="component" value="Unassembled WGS sequence"/>
</dbReference>
<reference evidence="12" key="1">
    <citation type="journal article" date="2020" name="Stud. Mycol.">
        <title>101 Dothideomycetes genomes: a test case for predicting lifestyles and emergence of pathogens.</title>
        <authorList>
            <person name="Haridas S."/>
            <person name="Albert R."/>
            <person name="Binder M."/>
            <person name="Bloem J."/>
            <person name="Labutti K."/>
            <person name="Salamov A."/>
            <person name="Andreopoulos B."/>
            <person name="Baker S."/>
            <person name="Barry K."/>
            <person name="Bills G."/>
            <person name="Bluhm B."/>
            <person name="Cannon C."/>
            <person name="Castanera R."/>
            <person name="Culley D."/>
            <person name="Daum C."/>
            <person name="Ezra D."/>
            <person name="Gonzalez J."/>
            <person name="Henrissat B."/>
            <person name="Kuo A."/>
            <person name="Liang C."/>
            <person name="Lipzen A."/>
            <person name="Lutzoni F."/>
            <person name="Magnuson J."/>
            <person name="Mondo S."/>
            <person name="Nolan M."/>
            <person name="Ohm R."/>
            <person name="Pangilinan J."/>
            <person name="Park H.-J."/>
            <person name="Ramirez L."/>
            <person name="Alfaro M."/>
            <person name="Sun H."/>
            <person name="Tritt A."/>
            <person name="Yoshinaga Y."/>
            <person name="Zwiers L.-H."/>
            <person name="Turgeon B."/>
            <person name="Goodwin S."/>
            <person name="Spatafora J."/>
            <person name="Crous P."/>
            <person name="Grigoriev I."/>
        </authorList>
    </citation>
    <scope>NUCLEOTIDE SEQUENCE</scope>
    <source>
        <strain evidence="12">CBS 130266</strain>
    </source>
</reference>
<dbReference type="PROSITE" id="PS01231">
    <property type="entry name" value="TRMA_2"/>
    <property type="match status" value="1"/>
</dbReference>
<sequence>MSDSAAALSAPQEARGEKRPYSNGQKSNQGKRGPQHKKQKKKEKQGTEGSNEEVLLIDIQNLLKKHSLQDKLPNQENGVSKTDPKTSAPLPESLSEIELTISELSSTGDSLAYDEATKRAYIVPFSVPGDVVLAKIIRHQHNPPRSITDFIKVIKPSAKRDDSLIKCPYFASCSGCQFQMMAYPDQLAHKRRIVEKAFQNFSNLDPALVPAVGDTIGSPLEYGYRTKLTPHFDGPPSGRRDRRNGVKVTWPEIPPIGFMKKGTRHTIDIEDCPIGTDAVRMGMRRERKRVTETIDTYSRGATVLLRESTTRIPKDDPQLNEKTEPNPDIIFEDRGPHIHAKKCITDSNATSTEYINDFQFENPAGSFFQNNNSILPIFTDYIRSHILPPSPPETETSPSPKITNLIDAYSGSGLFTITLSALFKSSIGIDISPQSITSASKNLTLNNIPTTQAKFIAADATNLFASITFLASETVVVIDPPRKGCDQDFLTQLLRYGPERVVYVSCNVHTQARDVGILVGGIEGVEVGDVRYDIESLRGFDFFPQTGHVEGVCVLSKRKAVGADHKEDIDVGEVRGKADAANQTST</sequence>
<feature type="region of interest" description="Disordered" evidence="11">
    <location>
        <begin position="1"/>
        <end position="53"/>
    </location>
</feature>
<dbReference type="Gene3D" id="2.40.50.140">
    <property type="entry name" value="Nucleic acid-binding proteins"/>
    <property type="match status" value="1"/>
</dbReference>
<feature type="binding site" evidence="9">
    <location>
        <position position="409"/>
    </location>
    <ligand>
        <name>S-adenosyl-L-methionine</name>
        <dbReference type="ChEBI" id="CHEBI:59789"/>
    </ligand>
</feature>
<dbReference type="InterPro" id="IPR010280">
    <property type="entry name" value="U5_MeTrfase_fam"/>
</dbReference>
<gene>
    <name evidence="12" type="ORF">EJ08DRAFT_591634</name>
</gene>
<evidence type="ECO:0000256" key="7">
    <source>
        <dbReference type="ARBA" id="ARBA00054700"/>
    </source>
</evidence>
<evidence type="ECO:0000313" key="13">
    <source>
        <dbReference type="Proteomes" id="UP000800235"/>
    </source>
</evidence>
<dbReference type="FunFam" id="2.40.50.140:FF:000201">
    <property type="entry name" value="TRM2p tRNA methyltransferase"/>
    <property type="match status" value="1"/>
</dbReference>
<feature type="binding site" evidence="9">
    <location>
        <position position="430"/>
    </location>
    <ligand>
        <name>S-adenosyl-L-methionine</name>
        <dbReference type="ChEBI" id="CHEBI:59789"/>
    </ligand>
</feature>
<feature type="active site" description="Nucleophile" evidence="9">
    <location>
        <position position="506"/>
    </location>
</feature>
<dbReference type="GO" id="GO:0032259">
    <property type="term" value="P:methylation"/>
    <property type="evidence" value="ECO:0007669"/>
    <property type="project" value="UniProtKB-KW"/>
</dbReference>
<evidence type="ECO:0000256" key="11">
    <source>
        <dbReference type="SAM" id="MobiDB-lite"/>
    </source>
</evidence>
<dbReference type="InterPro" id="IPR030390">
    <property type="entry name" value="MeTrfase_TrmA_AS"/>
</dbReference>
<evidence type="ECO:0000256" key="6">
    <source>
        <dbReference type="ARBA" id="ARBA00052788"/>
    </source>
</evidence>
<keyword evidence="3 9" id="KW-0949">S-adenosyl-L-methionine</keyword>
<comment type="similarity">
    <text evidence="9">Belongs to the class I-like SAM-binding methyltransferase superfamily. RNA M5U methyltransferase family.</text>
</comment>
<dbReference type="PROSITE" id="PS51687">
    <property type="entry name" value="SAM_MT_RNA_M5U"/>
    <property type="match status" value="1"/>
</dbReference>
<accession>A0A9P4NNL0</accession>
<evidence type="ECO:0000256" key="4">
    <source>
        <dbReference type="ARBA" id="ARBA00022694"/>
    </source>
</evidence>
<evidence type="ECO:0000256" key="1">
    <source>
        <dbReference type="ARBA" id="ARBA00022603"/>
    </source>
</evidence>
<keyword evidence="13" id="KW-1185">Reference proteome</keyword>
<name>A0A9P4NNL0_9PEZI</name>
<evidence type="ECO:0000256" key="10">
    <source>
        <dbReference type="PROSITE-ProRule" id="PRU10015"/>
    </source>
</evidence>
<evidence type="ECO:0000313" key="12">
    <source>
        <dbReference type="EMBL" id="KAF2428806.1"/>
    </source>
</evidence>
<evidence type="ECO:0000256" key="8">
    <source>
        <dbReference type="ARBA" id="ARBA00070108"/>
    </source>
</evidence>
<comment type="function">
    <text evidence="7">Catalyzes the formation of 5-methyl-uridine at position 54 (m5U54) in all tRNA. May also have a role in tRNA stabilization or maturation.</text>
</comment>
<dbReference type="GO" id="GO:0030697">
    <property type="term" value="F:tRNA (uracil(54)-C5)-methyltransferase activity, S-adenosyl methionine-dependent"/>
    <property type="evidence" value="ECO:0007669"/>
    <property type="project" value="UniProtKB-EC"/>
</dbReference>
<dbReference type="InterPro" id="IPR025795">
    <property type="entry name" value="tRNA_(uracil-5-)_MeTrfase"/>
</dbReference>
<dbReference type="EMBL" id="MU007052">
    <property type="protein sequence ID" value="KAF2428806.1"/>
    <property type="molecule type" value="Genomic_DNA"/>
</dbReference>
<keyword evidence="2 9" id="KW-0808">Transferase</keyword>
<organism evidence="12 13">
    <name type="scientific">Tothia fuscella</name>
    <dbReference type="NCBI Taxonomy" id="1048955"/>
    <lineage>
        <taxon>Eukaryota</taxon>
        <taxon>Fungi</taxon>
        <taxon>Dikarya</taxon>
        <taxon>Ascomycota</taxon>
        <taxon>Pezizomycotina</taxon>
        <taxon>Dothideomycetes</taxon>
        <taxon>Pleosporomycetidae</taxon>
        <taxon>Venturiales</taxon>
        <taxon>Cylindrosympodiaceae</taxon>
        <taxon>Tothia</taxon>
    </lineage>
</organism>
<dbReference type="AlphaFoldDB" id="A0A9P4NNL0"/>
<dbReference type="InterPro" id="IPR012340">
    <property type="entry name" value="NA-bd_OB-fold"/>
</dbReference>
<proteinExistence type="inferred from homology"/>